<reference evidence="15 16" key="1">
    <citation type="submission" date="2019-04" db="EMBL/GenBank/DDBJ databases">
        <title>Friends and foes A comparative genomics studyof 23 Aspergillus species from section Flavi.</title>
        <authorList>
            <consortium name="DOE Joint Genome Institute"/>
            <person name="Kjaerbolling I."/>
            <person name="Vesth T."/>
            <person name="Frisvad J.C."/>
            <person name="Nybo J.L."/>
            <person name="Theobald S."/>
            <person name="Kildgaard S."/>
            <person name="Isbrandt T."/>
            <person name="Kuo A."/>
            <person name="Sato A."/>
            <person name="Lyhne E.K."/>
            <person name="Kogle M.E."/>
            <person name="Wiebenga A."/>
            <person name="Kun R.S."/>
            <person name="Lubbers R.J."/>
            <person name="Makela M.R."/>
            <person name="Barry K."/>
            <person name="Chovatia M."/>
            <person name="Clum A."/>
            <person name="Daum C."/>
            <person name="Haridas S."/>
            <person name="He G."/>
            <person name="LaButti K."/>
            <person name="Lipzen A."/>
            <person name="Mondo S."/>
            <person name="Riley R."/>
            <person name="Salamov A."/>
            <person name="Simmons B.A."/>
            <person name="Magnuson J.K."/>
            <person name="Henrissat B."/>
            <person name="Mortensen U.H."/>
            <person name="Larsen T.O."/>
            <person name="Devries R.P."/>
            <person name="Grigoriev I.V."/>
            <person name="Machida M."/>
            <person name="Baker S.E."/>
            <person name="Andersen M.R."/>
        </authorList>
    </citation>
    <scope>NUCLEOTIDE SEQUENCE [LARGE SCALE GENOMIC DNA]</scope>
    <source>
        <strain evidence="15 16">CBS 763.97</strain>
    </source>
</reference>
<comment type="catalytic activity">
    <reaction evidence="13">
        <text>xylitol + NAD(+) = D-xylose + NADH + H(+)</text>
        <dbReference type="Rhea" id="RHEA:27441"/>
        <dbReference type="ChEBI" id="CHEBI:15378"/>
        <dbReference type="ChEBI" id="CHEBI:17151"/>
        <dbReference type="ChEBI" id="CHEBI:53455"/>
        <dbReference type="ChEBI" id="CHEBI:57540"/>
        <dbReference type="ChEBI" id="CHEBI:57945"/>
        <dbReference type="EC" id="1.1.1.307"/>
    </reaction>
</comment>
<evidence type="ECO:0000256" key="6">
    <source>
        <dbReference type="ARBA" id="ARBA00023002"/>
    </source>
</evidence>
<dbReference type="FunFam" id="3.20.20.100:FF:000026">
    <property type="entry name" value="Gamma-cysteine synthetase regulatory subunit, putative"/>
    <property type="match status" value="1"/>
</dbReference>
<comment type="function">
    <text evidence="7">Catalyzes the initial reaction in the xylose utilization pathway by reducing D-xylose into xylitol. Xylose is a major component of hemicelluloses such as xylan. Most fungi utilize D-xylose via three enzymatic reactions, xylose reductase (XR), xylitol dehydrogenase (XDH), and xylulokinase, to form xylulose 5-phosphate, which enters pentose phosphate pathway.</text>
</comment>
<dbReference type="UniPathway" id="UPA00142">
    <property type="reaction ID" value="UER00209"/>
</dbReference>
<evidence type="ECO:0000313" key="16">
    <source>
        <dbReference type="Proteomes" id="UP000326268"/>
    </source>
</evidence>
<dbReference type="SUPFAM" id="SSF51430">
    <property type="entry name" value="NAD(P)-linked oxidoreductase"/>
    <property type="match status" value="2"/>
</dbReference>
<feature type="domain" description="NADP-dependent oxidoreductase" evidence="14">
    <location>
        <begin position="302"/>
        <end position="456"/>
    </location>
</feature>
<dbReference type="InterPro" id="IPR023210">
    <property type="entry name" value="NADP_OxRdtase_dom"/>
</dbReference>
<dbReference type="Gene3D" id="3.20.20.100">
    <property type="entry name" value="NADP-dependent oxidoreductase domain"/>
    <property type="match status" value="2"/>
</dbReference>
<proteinExistence type="inferred from homology"/>
<evidence type="ECO:0000256" key="11">
    <source>
        <dbReference type="ARBA" id="ARBA00032926"/>
    </source>
</evidence>
<sequence>MTSPKTLQSTYRLHSGHEIPILGYGVDSAIMYRNEKACGRAIAKSGLDRSQIFFTTKIPPGSMGYERTKRAVESSLREAGVDYFDLILIHAPYGGKEDRLGSWRALVEAQKAGKTKSIGVSNYGIHHLNELEEYIQQGGGGAIDVGQYEIHPWCAREDIVEWLQTRNIVVEAYSPLAHGTRMGEAVLKELGKKYNKSPAQIMIRWCLQRTIPYPYHSLSAIHSTATMKLILSTSNLMTSGGHTVIRQASTEKSNVELINSLRSNFQTAQQLSSAETTTTPRYRAWTRETEDGLYIPAIDFAQRGLAEEKAQYDITVKLFYLPGIPASRRCAHTREAIDLVLKELHVDSIDLLIVSFPGILFDAEDDSEEEVESDTGSEEPDDFDSMIRTWRVLEDLQEKGMISQLGVAEFGSERLARFLPHTKVKPSVDQINLKDCCVVPKSLILYAKSENIQLLTHNDCMDILPIGTTRELLGPGEKGAGILASTPDADDGIQGDVEPQWVVKYTAVVKDRGVVENKGYFALADMGTCVKARQE</sequence>
<dbReference type="PANTHER" id="PTHR13295:SF4">
    <property type="entry name" value="GLUTAMATE--CYSTEINE LIGASE REGULATORY SUBUNIT"/>
    <property type="match status" value="1"/>
</dbReference>
<dbReference type="Proteomes" id="UP000326268">
    <property type="component" value="Unassembled WGS sequence"/>
</dbReference>
<evidence type="ECO:0000256" key="13">
    <source>
        <dbReference type="ARBA" id="ARBA00049485"/>
    </source>
</evidence>
<dbReference type="InterPro" id="IPR020471">
    <property type="entry name" value="AKR"/>
</dbReference>
<dbReference type="EMBL" id="ML737687">
    <property type="protein sequence ID" value="KAE8363013.1"/>
    <property type="molecule type" value="Genomic_DNA"/>
</dbReference>
<evidence type="ECO:0000256" key="3">
    <source>
        <dbReference type="ARBA" id="ARBA00011532"/>
    </source>
</evidence>
<dbReference type="InterPro" id="IPR036812">
    <property type="entry name" value="NAD(P)_OxRdtase_dom_sf"/>
</dbReference>
<dbReference type="GO" id="GO:0017109">
    <property type="term" value="C:glutamate-cysteine ligase complex"/>
    <property type="evidence" value="ECO:0007669"/>
    <property type="project" value="TreeGrafter"/>
</dbReference>
<dbReference type="PROSITE" id="PS00062">
    <property type="entry name" value="ALDOKETO_REDUCTASE_2"/>
    <property type="match status" value="1"/>
</dbReference>
<evidence type="ECO:0000259" key="14">
    <source>
        <dbReference type="Pfam" id="PF00248"/>
    </source>
</evidence>
<dbReference type="GO" id="GO:0030234">
    <property type="term" value="F:enzyme regulator activity"/>
    <property type="evidence" value="ECO:0007669"/>
    <property type="project" value="TreeGrafter"/>
</dbReference>
<dbReference type="Pfam" id="PF00248">
    <property type="entry name" value="Aldo_ket_red"/>
    <property type="match status" value="2"/>
</dbReference>
<dbReference type="RefSeq" id="XP_031926094.1">
    <property type="nucleotide sequence ID" value="XM_032070583.1"/>
</dbReference>
<dbReference type="InterPro" id="IPR032963">
    <property type="entry name" value="Gclm"/>
</dbReference>
<gene>
    <name evidence="15" type="ORF">BDV27DRAFT_146478</name>
</gene>
<comment type="similarity">
    <text evidence="2">Belongs to the aldo/keto reductase family. Glutamate--cysteine ligase light chain subfamily.</text>
</comment>
<dbReference type="PANTHER" id="PTHR13295">
    <property type="entry name" value="GLUTAMATE CYSTEINE LIGASE REGULATORY SUBUNIT"/>
    <property type="match status" value="1"/>
</dbReference>
<name>A0A5N7A0F3_9EURO</name>
<evidence type="ECO:0000256" key="2">
    <source>
        <dbReference type="ARBA" id="ARBA00008612"/>
    </source>
</evidence>
<evidence type="ECO:0000256" key="8">
    <source>
        <dbReference type="ARBA" id="ARBA00030406"/>
    </source>
</evidence>
<dbReference type="GeneID" id="43655029"/>
<feature type="domain" description="NADP-dependent oxidoreductase" evidence="14">
    <location>
        <begin position="26"/>
        <end position="224"/>
    </location>
</feature>
<dbReference type="GO" id="GO:0006750">
    <property type="term" value="P:glutathione biosynthetic process"/>
    <property type="evidence" value="ECO:0007669"/>
    <property type="project" value="UniProtKB-UniPathway"/>
</dbReference>
<dbReference type="PRINTS" id="PR00069">
    <property type="entry name" value="ALDKETRDTASE"/>
</dbReference>
<evidence type="ECO:0000256" key="10">
    <source>
        <dbReference type="ARBA" id="ARBA00031732"/>
    </source>
</evidence>
<evidence type="ECO:0000256" key="7">
    <source>
        <dbReference type="ARBA" id="ARBA00025065"/>
    </source>
</evidence>
<accession>A0A5N7A0F3</accession>
<dbReference type="GO" id="GO:0035226">
    <property type="term" value="F:glutamate-cysteine ligase catalytic subunit binding"/>
    <property type="evidence" value="ECO:0007669"/>
    <property type="project" value="InterPro"/>
</dbReference>
<comment type="subunit">
    <text evidence="3">Heterodimer of a catalytic heavy chain and a regulatory light chain.</text>
</comment>
<dbReference type="OrthoDB" id="5596051at2759"/>
<keyword evidence="6" id="KW-0560">Oxidoreductase</keyword>
<keyword evidence="5" id="KW-0317">Glutathione biosynthesis</keyword>
<dbReference type="InterPro" id="IPR018170">
    <property type="entry name" value="Aldo/ket_reductase_CS"/>
</dbReference>
<protein>
    <recommendedName>
        <fullName evidence="4">D-xylose reductase [NAD(P)H]</fullName>
        <ecNumber evidence="4">1.1.1.307</ecNumber>
    </recommendedName>
    <alternativeName>
        <fullName evidence="10">GCS light chain</fullName>
    </alternativeName>
    <alternativeName>
        <fullName evidence="8">Gamma-ECS regulatory subunit</fullName>
    </alternativeName>
    <alternativeName>
        <fullName evidence="11">Gamma-glutamylcysteine synthetase regulatory subunit</fullName>
    </alternativeName>
    <alternativeName>
        <fullName evidence="9">Glutamate--cysteine ligase modifier subunit</fullName>
    </alternativeName>
</protein>
<evidence type="ECO:0000256" key="1">
    <source>
        <dbReference type="ARBA" id="ARBA00005006"/>
    </source>
</evidence>
<evidence type="ECO:0000256" key="12">
    <source>
        <dbReference type="ARBA" id="ARBA00047534"/>
    </source>
</evidence>
<dbReference type="CDD" id="cd19071">
    <property type="entry name" value="AKR_AKR1-5-like"/>
    <property type="match status" value="1"/>
</dbReference>
<keyword evidence="16" id="KW-1185">Reference proteome</keyword>
<evidence type="ECO:0000256" key="5">
    <source>
        <dbReference type="ARBA" id="ARBA00022684"/>
    </source>
</evidence>
<dbReference type="GO" id="GO:0016491">
    <property type="term" value="F:oxidoreductase activity"/>
    <property type="evidence" value="ECO:0007669"/>
    <property type="project" value="UniProtKB-KW"/>
</dbReference>
<evidence type="ECO:0000313" key="15">
    <source>
        <dbReference type="EMBL" id="KAE8363013.1"/>
    </source>
</evidence>
<evidence type="ECO:0000256" key="4">
    <source>
        <dbReference type="ARBA" id="ARBA00012845"/>
    </source>
</evidence>
<dbReference type="AlphaFoldDB" id="A0A5N7A0F3"/>
<comment type="pathway">
    <text evidence="1">Sulfur metabolism; glutathione biosynthesis; glutathione from L-cysteine and L-glutamate: step 1/2.</text>
</comment>
<organism evidence="15 16">
    <name type="scientific">Aspergillus caelatus</name>
    <dbReference type="NCBI Taxonomy" id="61420"/>
    <lineage>
        <taxon>Eukaryota</taxon>
        <taxon>Fungi</taxon>
        <taxon>Dikarya</taxon>
        <taxon>Ascomycota</taxon>
        <taxon>Pezizomycotina</taxon>
        <taxon>Eurotiomycetes</taxon>
        <taxon>Eurotiomycetidae</taxon>
        <taxon>Eurotiales</taxon>
        <taxon>Aspergillaceae</taxon>
        <taxon>Aspergillus</taxon>
        <taxon>Aspergillus subgen. Circumdati</taxon>
    </lineage>
</organism>
<dbReference type="EC" id="1.1.1.307" evidence="4"/>
<comment type="catalytic activity">
    <reaction evidence="12">
        <text>xylitol + NADP(+) = D-xylose + NADPH + H(+)</text>
        <dbReference type="Rhea" id="RHEA:27445"/>
        <dbReference type="ChEBI" id="CHEBI:15378"/>
        <dbReference type="ChEBI" id="CHEBI:17151"/>
        <dbReference type="ChEBI" id="CHEBI:53455"/>
        <dbReference type="ChEBI" id="CHEBI:57783"/>
        <dbReference type="ChEBI" id="CHEBI:58349"/>
        <dbReference type="EC" id="1.1.1.307"/>
    </reaction>
</comment>
<evidence type="ECO:0000256" key="9">
    <source>
        <dbReference type="ARBA" id="ARBA00031154"/>
    </source>
</evidence>